<dbReference type="AlphaFoldDB" id="A0A812A1A5"/>
<dbReference type="EMBL" id="CAJHZY010000009">
    <property type="protein sequence ID" value="CAD7766729.1"/>
    <property type="molecule type" value="Genomic_DNA"/>
</dbReference>
<accession>A0A812A1A5</accession>
<evidence type="ECO:0000313" key="3">
    <source>
        <dbReference type="Proteomes" id="UP000614580"/>
    </source>
</evidence>
<evidence type="ECO:0000313" key="2">
    <source>
        <dbReference type="EMBL" id="CAD7766729.1"/>
    </source>
</evidence>
<name>A0A812A1A5_9EURY</name>
<evidence type="ECO:0000256" key="1">
    <source>
        <dbReference type="SAM" id="MobiDB-lite"/>
    </source>
</evidence>
<feature type="compositionally biased region" description="Basic and acidic residues" evidence="1">
    <location>
        <begin position="1"/>
        <end position="18"/>
    </location>
</feature>
<proteinExistence type="predicted"/>
<protein>
    <submittedName>
        <fullName evidence="2">Uncharacterized protein</fullName>
    </submittedName>
</protein>
<feature type="region of interest" description="Disordered" evidence="1">
    <location>
        <begin position="1"/>
        <end position="27"/>
    </location>
</feature>
<sequence>MAEISRNGRKDTGVRGKIEGSATHPTKIVSVWKDRRAPRRI</sequence>
<organism evidence="2 3">
    <name type="scientific">Candidatus Argoarchaeum ethanivorans</name>
    <dbReference type="NCBI Taxonomy" id="2608793"/>
    <lineage>
        <taxon>Archaea</taxon>
        <taxon>Methanobacteriati</taxon>
        <taxon>Methanobacteriota</taxon>
        <taxon>Stenosarchaea group</taxon>
        <taxon>Methanomicrobia</taxon>
        <taxon>Methanosarcinales</taxon>
        <taxon>Methanosarcinales incertae sedis</taxon>
        <taxon>GOM Arc I cluster</taxon>
        <taxon>Candidatus Argoarchaeum</taxon>
    </lineage>
</organism>
<reference evidence="2" key="1">
    <citation type="submission" date="2020-12" db="EMBL/GenBank/DDBJ databases">
        <authorList>
            <person name="Hahn C.J."/>
            <person name="Laso-Perez R."/>
            <person name="Vulcano F."/>
            <person name="Vaziourakis K.-M."/>
            <person name="Stokke R."/>
            <person name="Steen I.H."/>
            <person name="Teske A."/>
            <person name="Boetius A."/>
            <person name="Liebeke M."/>
            <person name="Amann R."/>
            <person name="Knittel K."/>
        </authorList>
    </citation>
    <scope>NUCLEOTIDE SEQUENCE</scope>
    <source>
        <strain evidence="2">Gfbio:c6db26ca-90af-429b-aeed-0e3e8aed0b5e:GoM-Arc1_AMV-AAA_792_C10</strain>
    </source>
</reference>
<comment type="caution">
    <text evidence="2">The sequence shown here is derived from an EMBL/GenBank/DDBJ whole genome shotgun (WGS) entry which is preliminary data.</text>
</comment>
<gene>
    <name evidence="2" type="ORF">DNFNHJIP_00127</name>
</gene>
<dbReference type="Proteomes" id="UP000614580">
    <property type="component" value="Unassembled WGS sequence"/>
</dbReference>